<evidence type="ECO:0000313" key="3">
    <source>
        <dbReference type="Proteomes" id="UP000034457"/>
    </source>
</evidence>
<comment type="caution">
    <text evidence="2">The sequence shown here is derived from an EMBL/GenBank/DDBJ whole genome shotgun (WGS) entry which is preliminary data.</text>
</comment>
<name>A0A0G0BQX3_9BACT</name>
<dbReference type="STRING" id="1618478.UR68_C0027G0008"/>
<feature type="domain" description="Glycosyltransferase 2-like" evidence="1">
    <location>
        <begin position="6"/>
        <end position="132"/>
    </location>
</feature>
<evidence type="ECO:0000259" key="1">
    <source>
        <dbReference type="Pfam" id="PF00535"/>
    </source>
</evidence>
<evidence type="ECO:0000313" key="2">
    <source>
        <dbReference type="EMBL" id="KKP71773.1"/>
    </source>
</evidence>
<sequence length="241" mass="27712">MKNVLSIIIPVFNEEVYIQRCLQNIIEKNIGSWEKEIIIVNDGSTDNTLRSINQLKSEKINLKIFSLDSNQGKGAAIKKGIAESTGGILLIQDADLEYDPADYTVILEKYKDPKVEVVYGSRILGAKIYHNYSANVIFLWGGLLLTRIVNWLFALKLTDQPTGYKSWRKRFNKELIINCKSNGFEYEIEMTALFSKKSKIHEVPIRYYPRTVSHGKKIRLTDFIKSLITAIRCRFFQSHIS</sequence>
<dbReference type="SUPFAM" id="SSF53448">
    <property type="entry name" value="Nucleotide-diphospho-sugar transferases"/>
    <property type="match status" value="1"/>
</dbReference>
<dbReference type="InterPro" id="IPR029044">
    <property type="entry name" value="Nucleotide-diphossugar_trans"/>
</dbReference>
<dbReference type="PANTHER" id="PTHR48090">
    <property type="entry name" value="UNDECAPRENYL-PHOSPHATE 4-DEOXY-4-FORMAMIDO-L-ARABINOSE TRANSFERASE-RELATED"/>
    <property type="match status" value="1"/>
</dbReference>
<dbReference type="CDD" id="cd04179">
    <property type="entry name" value="DPM_DPG-synthase_like"/>
    <property type="match status" value="1"/>
</dbReference>
<dbReference type="GO" id="GO:0016740">
    <property type="term" value="F:transferase activity"/>
    <property type="evidence" value="ECO:0007669"/>
    <property type="project" value="UniProtKB-KW"/>
</dbReference>
<protein>
    <submittedName>
        <fullName evidence="2">Glycosyl transferase, family 2</fullName>
    </submittedName>
</protein>
<dbReference type="EMBL" id="LBQC01000027">
    <property type="protein sequence ID" value="KKP71773.1"/>
    <property type="molecule type" value="Genomic_DNA"/>
</dbReference>
<gene>
    <name evidence="2" type="ORF">UR68_C0027G0008</name>
</gene>
<organism evidence="2 3">
    <name type="scientific">Candidatus Roizmanbacteria bacterium GW2011_GWA2_35_19</name>
    <dbReference type="NCBI Taxonomy" id="1618478"/>
    <lineage>
        <taxon>Bacteria</taxon>
        <taxon>Candidatus Roizmaniibacteriota</taxon>
    </lineage>
</organism>
<dbReference type="Gene3D" id="3.90.550.10">
    <property type="entry name" value="Spore Coat Polysaccharide Biosynthesis Protein SpsA, Chain A"/>
    <property type="match status" value="1"/>
</dbReference>
<dbReference type="Proteomes" id="UP000034457">
    <property type="component" value="Unassembled WGS sequence"/>
</dbReference>
<keyword evidence="2" id="KW-0808">Transferase</keyword>
<accession>A0A0G0BQX3</accession>
<dbReference type="Pfam" id="PF00535">
    <property type="entry name" value="Glycos_transf_2"/>
    <property type="match status" value="1"/>
</dbReference>
<proteinExistence type="predicted"/>
<dbReference type="InterPro" id="IPR001173">
    <property type="entry name" value="Glyco_trans_2-like"/>
</dbReference>
<dbReference type="InterPro" id="IPR050256">
    <property type="entry name" value="Glycosyltransferase_2"/>
</dbReference>
<dbReference type="AlphaFoldDB" id="A0A0G0BQX3"/>
<dbReference type="PANTHER" id="PTHR48090:SF7">
    <property type="entry name" value="RFBJ PROTEIN"/>
    <property type="match status" value="1"/>
</dbReference>
<reference evidence="2 3" key="1">
    <citation type="journal article" date="2015" name="Nature">
        <title>rRNA introns, odd ribosomes, and small enigmatic genomes across a large radiation of phyla.</title>
        <authorList>
            <person name="Brown C.T."/>
            <person name="Hug L.A."/>
            <person name="Thomas B.C."/>
            <person name="Sharon I."/>
            <person name="Castelle C.J."/>
            <person name="Singh A."/>
            <person name="Wilkins M.J."/>
            <person name="Williams K.H."/>
            <person name="Banfield J.F."/>
        </authorList>
    </citation>
    <scope>NUCLEOTIDE SEQUENCE [LARGE SCALE GENOMIC DNA]</scope>
</reference>